<dbReference type="RefSeq" id="WP_344725364.1">
    <property type="nucleotide sequence ID" value="NZ_BAAAUS010000030.1"/>
</dbReference>
<gene>
    <name evidence="2" type="ORF">ACFSJD_18585</name>
</gene>
<organism evidence="2 3">
    <name type="scientific">Pseudonocardia yunnanensis</name>
    <dbReference type="NCBI Taxonomy" id="58107"/>
    <lineage>
        <taxon>Bacteria</taxon>
        <taxon>Bacillati</taxon>
        <taxon>Actinomycetota</taxon>
        <taxon>Actinomycetes</taxon>
        <taxon>Pseudonocardiales</taxon>
        <taxon>Pseudonocardiaceae</taxon>
        <taxon>Pseudonocardia</taxon>
    </lineage>
</organism>
<sequence length="552" mass="60041">MGSFADHRCVGRRVEQARGARPTAAGRSAPASGEKWAAVLALQRQVGNAALTRMLEEREATGRPHAHGTVNGHGVPVQRNVGLEIEDSNWHTSGEGGRRLPKGTPVVHRNYFQLQAEDPDNVEMVTDPPGMANRGDYDRMKASMGRLESELISQQYRAGMAGNAARFRANRLEGGVSDAFLLPGARWAPHLQVTAGVPLAGIPTFFERLKREQVNVQTRQADQVDARLRSLLQLPAAATAPSPATVGGSRSDEPSGPEYRAPSRELLGFTALLNHYLFEGANRPHAQFAKAVYAVMARTDFAASFALLEKQEQVSIAEHLTEWVDVMVSSFAYDTAAETYGSPAGPVLGAEIRDAFGEGESTRAGRVTTSREDWLRGMVNGHDLLSTHGREADPSRGDTEQQRLGRDVDVREDAQWRPALNESLTDLRQLMQGLGQLKDRTDSVTYRNSVSNQNRGVPAVIVEVRHTTGVRPGAGGWIPTADGIYDAVEAAIGNAATVREGTGTRTDTVVPEPSVQPNPAIRQDTSREAIIRRARNGVQDLLLKTRKLALRR</sequence>
<dbReference type="EMBL" id="JBHUCO010000018">
    <property type="protein sequence ID" value="MFD1519506.1"/>
    <property type="molecule type" value="Genomic_DNA"/>
</dbReference>
<proteinExistence type="predicted"/>
<keyword evidence="3" id="KW-1185">Reference proteome</keyword>
<evidence type="ECO:0000313" key="3">
    <source>
        <dbReference type="Proteomes" id="UP001597114"/>
    </source>
</evidence>
<dbReference type="Proteomes" id="UP001597114">
    <property type="component" value="Unassembled WGS sequence"/>
</dbReference>
<name>A0ABW4EX45_9PSEU</name>
<protein>
    <submittedName>
        <fullName evidence="2">Uncharacterized protein</fullName>
    </submittedName>
</protein>
<evidence type="ECO:0000313" key="2">
    <source>
        <dbReference type="EMBL" id="MFD1519506.1"/>
    </source>
</evidence>
<feature type="compositionally biased region" description="Basic and acidic residues" evidence="1">
    <location>
        <begin position="388"/>
        <end position="406"/>
    </location>
</feature>
<comment type="caution">
    <text evidence="2">The sequence shown here is derived from an EMBL/GenBank/DDBJ whole genome shotgun (WGS) entry which is preliminary data.</text>
</comment>
<evidence type="ECO:0000256" key="1">
    <source>
        <dbReference type="SAM" id="MobiDB-lite"/>
    </source>
</evidence>
<feature type="region of interest" description="Disordered" evidence="1">
    <location>
        <begin position="384"/>
        <end position="406"/>
    </location>
</feature>
<accession>A0ABW4EX45</accession>
<feature type="region of interest" description="Disordered" evidence="1">
    <location>
        <begin position="239"/>
        <end position="260"/>
    </location>
</feature>
<reference evidence="3" key="1">
    <citation type="journal article" date="2019" name="Int. J. Syst. Evol. Microbiol.">
        <title>The Global Catalogue of Microorganisms (GCM) 10K type strain sequencing project: providing services to taxonomists for standard genome sequencing and annotation.</title>
        <authorList>
            <consortium name="The Broad Institute Genomics Platform"/>
            <consortium name="The Broad Institute Genome Sequencing Center for Infectious Disease"/>
            <person name="Wu L."/>
            <person name="Ma J."/>
        </authorList>
    </citation>
    <scope>NUCLEOTIDE SEQUENCE [LARGE SCALE GENOMIC DNA]</scope>
    <source>
        <strain evidence="3">CCM 7043</strain>
    </source>
</reference>